<keyword evidence="1" id="KW-0812">Transmembrane</keyword>
<dbReference type="GO" id="GO:0004175">
    <property type="term" value="F:endopeptidase activity"/>
    <property type="evidence" value="ECO:0007669"/>
    <property type="project" value="UniProtKB-ARBA"/>
</dbReference>
<feature type="transmembrane region" description="Helical" evidence="1">
    <location>
        <begin position="133"/>
        <end position="151"/>
    </location>
</feature>
<feature type="transmembrane region" description="Helical" evidence="1">
    <location>
        <begin position="32"/>
        <end position="51"/>
    </location>
</feature>
<dbReference type="STRING" id="399736.SAMN04489720_2701"/>
<dbReference type="Proteomes" id="UP000198822">
    <property type="component" value="Chromosome I"/>
</dbReference>
<feature type="domain" description="CAAX prenyl protease 2/Lysostaphin resistance protein A-like" evidence="2">
    <location>
        <begin position="103"/>
        <end position="176"/>
    </location>
</feature>
<dbReference type="EMBL" id="LT629695">
    <property type="protein sequence ID" value="SDH87847.1"/>
    <property type="molecule type" value="Genomic_DNA"/>
</dbReference>
<evidence type="ECO:0000259" key="2">
    <source>
        <dbReference type="Pfam" id="PF02517"/>
    </source>
</evidence>
<keyword evidence="1" id="KW-1133">Transmembrane helix</keyword>
<keyword evidence="4" id="KW-1185">Reference proteome</keyword>
<dbReference type="GO" id="GO:0080120">
    <property type="term" value="P:CAAX-box protein maturation"/>
    <property type="evidence" value="ECO:0007669"/>
    <property type="project" value="UniProtKB-ARBA"/>
</dbReference>
<organism evidence="3 4">
    <name type="scientific">Agrococcus jejuensis</name>
    <dbReference type="NCBI Taxonomy" id="399736"/>
    <lineage>
        <taxon>Bacteria</taxon>
        <taxon>Bacillati</taxon>
        <taxon>Actinomycetota</taxon>
        <taxon>Actinomycetes</taxon>
        <taxon>Micrococcales</taxon>
        <taxon>Microbacteriaceae</taxon>
        <taxon>Agrococcus</taxon>
    </lineage>
</organism>
<evidence type="ECO:0000313" key="3">
    <source>
        <dbReference type="EMBL" id="SDH87847.1"/>
    </source>
</evidence>
<feature type="transmembrane region" description="Helical" evidence="1">
    <location>
        <begin position="72"/>
        <end position="93"/>
    </location>
</feature>
<dbReference type="AlphaFoldDB" id="A0A1G8G0C5"/>
<feature type="transmembrane region" description="Helical" evidence="1">
    <location>
        <begin position="157"/>
        <end position="177"/>
    </location>
</feature>
<feature type="transmembrane region" description="Helical" evidence="1">
    <location>
        <begin position="211"/>
        <end position="231"/>
    </location>
</feature>
<reference evidence="4" key="1">
    <citation type="submission" date="2016-10" db="EMBL/GenBank/DDBJ databases">
        <authorList>
            <person name="Varghese N."/>
            <person name="Submissions S."/>
        </authorList>
    </citation>
    <scope>NUCLEOTIDE SEQUENCE [LARGE SCALE GENOMIC DNA]</scope>
    <source>
        <strain evidence="4">DSM 22002</strain>
    </source>
</reference>
<accession>A0A1G8G0C5</accession>
<keyword evidence="3" id="KW-0645">Protease</keyword>
<protein>
    <submittedName>
        <fullName evidence="3">CAAX protease self-immunity</fullName>
    </submittedName>
</protein>
<gene>
    <name evidence="3" type="ORF">SAMN04489720_2701</name>
</gene>
<evidence type="ECO:0000313" key="4">
    <source>
        <dbReference type="Proteomes" id="UP000198822"/>
    </source>
</evidence>
<dbReference type="RefSeq" id="WP_092505807.1">
    <property type="nucleotide sequence ID" value="NZ_LT629695.1"/>
</dbReference>
<dbReference type="GO" id="GO:0006508">
    <property type="term" value="P:proteolysis"/>
    <property type="evidence" value="ECO:0007669"/>
    <property type="project" value="UniProtKB-KW"/>
</dbReference>
<proteinExistence type="predicted"/>
<dbReference type="Pfam" id="PF02517">
    <property type="entry name" value="Rce1-like"/>
    <property type="match status" value="1"/>
</dbReference>
<evidence type="ECO:0000256" key="1">
    <source>
        <dbReference type="SAM" id="Phobius"/>
    </source>
</evidence>
<dbReference type="InterPro" id="IPR003675">
    <property type="entry name" value="Rce1/LyrA-like_dom"/>
</dbReference>
<feature type="transmembrane region" description="Helical" evidence="1">
    <location>
        <begin position="186"/>
        <end position="205"/>
    </location>
</feature>
<feature type="transmembrane region" description="Helical" evidence="1">
    <location>
        <begin position="99"/>
        <end position="121"/>
    </location>
</feature>
<sequence length="247" mass="25702">MSPWWAVATYVVALFTAGGLLRLVDPVAPTGSPSLLWLAPAIAAGLTWLVGRRALGIMLPAPVRRQQVIAHTILGVAAAGLLVALVALGVVLLPGDDVVMGPTLQTLALAVPLAFALELGWRGVLQPLVESRIARIWACVAVGVVWAAWRLEVDDEATSIVGTLVASIALSVLLGYLGNGSWWQRWITAGVVQSILSIGLALIAGTDPTGSASLVVAGASVVVAVAWMLMFRAAQRRRAARAVEQGS</sequence>
<dbReference type="OrthoDB" id="3693644at2"/>
<name>A0A1G8G0C5_9MICO</name>
<keyword evidence="3" id="KW-0378">Hydrolase</keyword>
<keyword evidence="1" id="KW-0472">Membrane</keyword>